<reference evidence="3" key="1">
    <citation type="submission" date="2020-08" db="EMBL/GenBank/DDBJ databases">
        <title>Multicomponent nature underlies the extraordinary mechanical properties of spider dragline silk.</title>
        <authorList>
            <person name="Kono N."/>
            <person name="Nakamura H."/>
            <person name="Mori M."/>
            <person name="Yoshida Y."/>
            <person name="Ohtoshi R."/>
            <person name="Malay A.D."/>
            <person name="Moran D.A.P."/>
            <person name="Tomita M."/>
            <person name="Numata K."/>
            <person name="Arakawa K."/>
        </authorList>
    </citation>
    <scope>NUCLEOTIDE SEQUENCE</scope>
</reference>
<dbReference type="PANTHER" id="PTHR43795:SF39">
    <property type="entry name" value="AMINOTRANSFERASE CLASS I_CLASSII DOMAIN-CONTAINING PROTEIN"/>
    <property type="match status" value="1"/>
</dbReference>
<dbReference type="GO" id="GO:0030170">
    <property type="term" value="F:pyridoxal phosphate binding"/>
    <property type="evidence" value="ECO:0007669"/>
    <property type="project" value="InterPro"/>
</dbReference>
<keyword evidence="1" id="KW-0663">Pyridoxal phosphate</keyword>
<feature type="domain" description="Aminotransferase class I/classII large" evidence="2">
    <location>
        <begin position="12"/>
        <end position="115"/>
    </location>
</feature>
<dbReference type="PANTHER" id="PTHR43795">
    <property type="entry name" value="BIFUNCTIONAL ASPARTATE AMINOTRANSFERASE AND GLUTAMATE/ASPARTATE-PREPHENATE AMINOTRANSFERASE-RELATED"/>
    <property type="match status" value="1"/>
</dbReference>
<dbReference type="SUPFAM" id="SSF53383">
    <property type="entry name" value="PLP-dependent transferases"/>
    <property type="match status" value="1"/>
</dbReference>
<dbReference type="Proteomes" id="UP000886998">
    <property type="component" value="Unassembled WGS sequence"/>
</dbReference>
<dbReference type="InterPro" id="IPR004839">
    <property type="entry name" value="Aminotransferase_I/II_large"/>
</dbReference>
<comment type="caution">
    <text evidence="3">The sequence shown here is derived from an EMBL/GenBank/DDBJ whole genome shotgun (WGS) entry which is preliminary data.</text>
</comment>
<evidence type="ECO:0000259" key="2">
    <source>
        <dbReference type="Pfam" id="PF00155"/>
    </source>
</evidence>
<dbReference type="GO" id="GO:0008483">
    <property type="term" value="F:transaminase activity"/>
    <property type="evidence" value="ECO:0007669"/>
    <property type="project" value="TreeGrafter"/>
</dbReference>
<organism evidence="3 4">
    <name type="scientific">Trichonephila inaurata madagascariensis</name>
    <dbReference type="NCBI Taxonomy" id="2747483"/>
    <lineage>
        <taxon>Eukaryota</taxon>
        <taxon>Metazoa</taxon>
        <taxon>Ecdysozoa</taxon>
        <taxon>Arthropoda</taxon>
        <taxon>Chelicerata</taxon>
        <taxon>Arachnida</taxon>
        <taxon>Araneae</taxon>
        <taxon>Araneomorphae</taxon>
        <taxon>Entelegynae</taxon>
        <taxon>Araneoidea</taxon>
        <taxon>Nephilidae</taxon>
        <taxon>Trichonephila</taxon>
        <taxon>Trichonephila inaurata</taxon>
    </lineage>
</organism>
<dbReference type="AlphaFoldDB" id="A0A8X6XF17"/>
<protein>
    <submittedName>
        <fullName evidence="3">1-aminocyclopropane-1-carboxylate synthase-like protein 1</fullName>
    </submittedName>
</protein>
<keyword evidence="4" id="KW-1185">Reference proteome</keyword>
<dbReference type="GO" id="GO:0006520">
    <property type="term" value="P:amino acid metabolic process"/>
    <property type="evidence" value="ECO:0007669"/>
    <property type="project" value="TreeGrafter"/>
</dbReference>
<evidence type="ECO:0000313" key="3">
    <source>
        <dbReference type="EMBL" id="GFY52059.1"/>
    </source>
</evidence>
<sequence>MDITARLIEDLEWCKSYLAENKKRLTERYKFCANRLEEMGLQIRKSTAGFFLWVDFKSICGNASFEQETDFFTYLMENAKVFIVPGKESFCEQPGWFRITFTSNSNYVNKGLERIEKAIRSYKRKDSVTADNSNSMHISHILF</sequence>
<dbReference type="Pfam" id="PF00155">
    <property type="entry name" value="Aminotran_1_2"/>
    <property type="match status" value="1"/>
</dbReference>
<dbReference type="InterPro" id="IPR050478">
    <property type="entry name" value="Ethylene_sulfur-biosynth"/>
</dbReference>
<dbReference type="InterPro" id="IPR015424">
    <property type="entry name" value="PyrdxlP-dep_Trfase"/>
</dbReference>
<evidence type="ECO:0000256" key="1">
    <source>
        <dbReference type="ARBA" id="ARBA00022898"/>
    </source>
</evidence>
<gene>
    <name evidence="3" type="primary">accs</name>
    <name evidence="3" type="ORF">TNIN_290722</name>
</gene>
<dbReference type="EMBL" id="BMAV01008440">
    <property type="protein sequence ID" value="GFY52059.1"/>
    <property type="molecule type" value="Genomic_DNA"/>
</dbReference>
<name>A0A8X6XF17_9ARAC</name>
<dbReference type="OrthoDB" id="10262468at2759"/>
<dbReference type="InterPro" id="IPR015422">
    <property type="entry name" value="PyrdxlP-dep_Trfase_small"/>
</dbReference>
<evidence type="ECO:0000313" key="4">
    <source>
        <dbReference type="Proteomes" id="UP000886998"/>
    </source>
</evidence>
<accession>A0A8X6XF17</accession>
<dbReference type="Gene3D" id="3.90.1150.10">
    <property type="entry name" value="Aspartate Aminotransferase, domain 1"/>
    <property type="match status" value="1"/>
</dbReference>
<proteinExistence type="predicted"/>